<dbReference type="Pfam" id="PF01509">
    <property type="entry name" value="TruB_N"/>
    <property type="match status" value="1"/>
</dbReference>
<dbReference type="Gene3D" id="3.40.50.10090">
    <property type="match status" value="2"/>
</dbReference>
<evidence type="ECO:0000313" key="6">
    <source>
        <dbReference type="EMBL" id="EJG06390.1"/>
    </source>
</evidence>
<evidence type="ECO:0000256" key="1">
    <source>
        <dbReference type="ARBA" id="ARBA00022694"/>
    </source>
</evidence>
<dbReference type="Gene3D" id="3.30.2350.10">
    <property type="entry name" value="Pseudouridine synthase"/>
    <property type="match status" value="1"/>
</dbReference>
<dbReference type="HAMAP" id="MF_01081">
    <property type="entry name" value="TruB_arch"/>
    <property type="match status" value="1"/>
</dbReference>
<dbReference type="InterPro" id="IPR036974">
    <property type="entry name" value="PUA_sf"/>
</dbReference>
<dbReference type="GO" id="GO:0160148">
    <property type="term" value="F:tRNA pseudouridine(55) synthase activity"/>
    <property type="evidence" value="ECO:0007669"/>
    <property type="project" value="UniProtKB-EC"/>
</dbReference>
<dbReference type="PANTHER" id="PTHR23127">
    <property type="entry name" value="CENTROMERE/MICROTUBULE BINDING PROTEIN CBF5"/>
    <property type="match status" value="1"/>
</dbReference>
<gene>
    <name evidence="3" type="primary">truB</name>
    <name evidence="6" type="ORF">Metli_0422</name>
</gene>
<dbReference type="GO" id="GO:0033014">
    <property type="term" value="P:tetrapyrrole biosynthetic process"/>
    <property type="evidence" value="ECO:0007669"/>
    <property type="project" value="InterPro"/>
</dbReference>
<dbReference type="HOGENOM" id="CLU_510586_0_0_2"/>
<dbReference type="PROSITE" id="PS50890">
    <property type="entry name" value="PUA"/>
    <property type="match status" value="1"/>
</dbReference>
<dbReference type="EMBL" id="CM001555">
    <property type="protein sequence ID" value="EJG06390.1"/>
    <property type="molecule type" value="Genomic_DNA"/>
</dbReference>
<dbReference type="RefSeq" id="WP_004037625.1">
    <property type="nucleotide sequence ID" value="NZ_CM001555.1"/>
</dbReference>
<dbReference type="InterPro" id="IPR020103">
    <property type="entry name" value="PsdUridine_synth_cat_dom_sf"/>
</dbReference>
<feature type="active site" description="Nucleophile" evidence="3">
    <location>
        <position position="275"/>
    </location>
</feature>
<keyword evidence="1 3" id="KW-0819">tRNA processing</keyword>
<evidence type="ECO:0000259" key="5">
    <source>
        <dbReference type="SMART" id="SM01136"/>
    </source>
</evidence>
<feature type="domain" description="PUA" evidence="4">
    <location>
        <begin position="442"/>
        <end position="515"/>
    </location>
</feature>
<dbReference type="PATRIC" id="fig|28892.9.peg.450"/>
<dbReference type="SMART" id="SM00359">
    <property type="entry name" value="PUA"/>
    <property type="match status" value="1"/>
</dbReference>
<dbReference type="InterPro" id="IPR003754">
    <property type="entry name" value="4pyrrol_synth_uPrphyn_synth"/>
</dbReference>
<comment type="function">
    <text evidence="3">Could be responsible for synthesis of pseudouridine from uracil-55 in the psi GC loop of transfer RNAs.</text>
</comment>
<dbReference type="SUPFAM" id="SSF88697">
    <property type="entry name" value="PUA domain-like"/>
    <property type="match status" value="1"/>
</dbReference>
<feature type="domain" description="Dyskerin-like" evidence="5">
    <location>
        <begin position="222"/>
        <end position="257"/>
    </location>
</feature>
<comment type="catalytic activity">
    <reaction evidence="3">
        <text>uridine(55) in tRNA = pseudouridine(55) in tRNA</text>
        <dbReference type="Rhea" id="RHEA:42532"/>
        <dbReference type="Rhea" id="RHEA-COMP:10101"/>
        <dbReference type="Rhea" id="RHEA-COMP:10102"/>
        <dbReference type="ChEBI" id="CHEBI:65314"/>
        <dbReference type="ChEBI" id="CHEBI:65315"/>
        <dbReference type="EC" id="5.4.99.25"/>
    </reaction>
</comment>
<dbReference type="GO" id="GO:1990481">
    <property type="term" value="P:mRNA pseudouridine synthesis"/>
    <property type="evidence" value="ECO:0007669"/>
    <property type="project" value="TreeGrafter"/>
</dbReference>
<dbReference type="SUPFAM" id="SSF69618">
    <property type="entry name" value="HemD-like"/>
    <property type="match status" value="1"/>
</dbReference>
<dbReference type="Proteomes" id="UP000005095">
    <property type="component" value="Chromosome"/>
</dbReference>
<dbReference type="NCBIfam" id="TIGR00425">
    <property type="entry name" value="CBF5"/>
    <property type="match status" value="1"/>
</dbReference>
<dbReference type="InterPro" id="IPR012960">
    <property type="entry name" value="Dyskerin-like"/>
</dbReference>
<dbReference type="EC" id="5.4.99.25" evidence="3"/>
<dbReference type="NCBIfam" id="NF003280">
    <property type="entry name" value="PRK04270.1"/>
    <property type="match status" value="1"/>
</dbReference>
<dbReference type="InterPro" id="IPR002478">
    <property type="entry name" value="PUA"/>
</dbReference>
<dbReference type="GO" id="GO:0003723">
    <property type="term" value="F:RNA binding"/>
    <property type="evidence" value="ECO:0007669"/>
    <property type="project" value="InterPro"/>
</dbReference>
<name>J1L182_9EURY</name>
<dbReference type="InterPro" id="IPR026326">
    <property type="entry name" value="TruB_arch"/>
</dbReference>
<dbReference type="Gene3D" id="2.30.130.10">
    <property type="entry name" value="PUA domain"/>
    <property type="match status" value="1"/>
</dbReference>
<dbReference type="STRING" id="28892.Metli_0422"/>
<dbReference type="GO" id="GO:0031119">
    <property type="term" value="P:tRNA pseudouridine synthesis"/>
    <property type="evidence" value="ECO:0007669"/>
    <property type="project" value="UniProtKB-UniRule"/>
</dbReference>
<sequence>MLIAITRLAEKAGNDADVCARFGHTCYTVSPLRADLREEAVGRFVEDANAGAFDGIFFTSALPAAVVAPRLHLPRPARIVAIGPQTARTLEESGLEPETLPTYYSADFAPHMGAWLQGKRVGIPRAAVPNPALLQAIADAGGEACEYQVYDLVPSGEPLDTGRADAVLFTSASSFTTARWERREGQIVIAIGRVTAQAMETAGVVPDVVGDGSLTGTLAALDLRGGKRAATEHLPGVPQAGLVVVDKPRGPSSHQVAAWVGEMLGVQVGHAGTLDPQVSGVLVVMFGPAVRLAPVLLREQKEYVCAMRIHGDADRAQIEETAREFVGRIYQRPPRRSAVKRSLRIRKIHDLEVLDVDGRVVLFRVVCDAGTYIRSLCHHLGLALGTGAHMQELRRTRSGLFTEDKALTLHAIRDACVAAAAGDEAALSGIILPPVLGVGEMPRIVVRDAAIDAICHGAKLAGVGVLSKTKYRKGDLVAVLSEKDELVCLGEALVDAEAYKPGDTGLVLAPKAVMMAAGTYPRGWTKKTGQKKA</sequence>
<dbReference type="GO" id="GO:0004852">
    <property type="term" value="F:uroporphyrinogen-III synthase activity"/>
    <property type="evidence" value="ECO:0007669"/>
    <property type="project" value="InterPro"/>
</dbReference>
<dbReference type="Pfam" id="PF01472">
    <property type="entry name" value="PUA"/>
    <property type="match status" value="1"/>
</dbReference>
<dbReference type="SMART" id="SM01136">
    <property type="entry name" value="DKCLD"/>
    <property type="match status" value="1"/>
</dbReference>
<evidence type="ECO:0000259" key="4">
    <source>
        <dbReference type="SMART" id="SM00359"/>
    </source>
</evidence>
<accession>J1L182</accession>
<dbReference type="Pfam" id="PF02602">
    <property type="entry name" value="HEM4"/>
    <property type="match status" value="1"/>
</dbReference>
<keyword evidence="7" id="KW-1185">Reference proteome</keyword>
<organism evidence="6 7">
    <name type="scientific">Methanofollis liminatans DSM 4140</name>
    <dbReference type="NCBI Taxonomy" id="28892"/>
    <lineage>
        <taxon>Archaea</taxon>
        <taxon>Methanobacteriati</taxon>
        <taxon>Methanobacteriota</taxon>
        <taxon>Stenosarchaea group</taxon>
        <taxon>Methanomicrobia</taxon>
        <taxon>Methanomicrobiales</taxon>
        <taxon>Methanomicrobiaceae</taxon>
        <taxon>Methanofollis</taxon>
    </lineage>
</organism>
<keyword evidence="2 3" id="KW-0413">Isomerase</keyword>
<evidence type="ECO:0000313" key="7">
    <source>
        <dbReference type="Proteomes" id="UP000005095"/>
    </source>
</evidence>
<comment type="similarity">
    <text evidence="3">Belongs to the pseudouridine synthase TruB family. Type 2 subfamily.</text>
</comment>
<dbReference type="InterPro" id="IPR004802">
    <property type="entry name" value="tRNA_PsdUridine_synth_B_fam"/>
</dbReference>
<reference evidence="6 7" key="1">
    <citation type="submission" date="2011-08" db="EMBL/GenBank/DDBJ databases">
        <title>The complete genome of Methanofollis liminatans DSM 4140.</title>
        <authorList>
            <consortium name="US DOE Joint Genome Institute (JGI-PGF)"/>
            <person name="Lucas S."/>
            <person name="Han J."/>
            <person name="Lapidus A."/>
            <person name="Bruce D."/>
            <person name="Goodwin L."/>
            <person name="Pitluck S."/>
            <person name="Peters L."/>
            <person name="Kyrpides N."/>
            <person name="Mavromatis K."/>
            <person name="Ivanova N."/>
            <person name="Mikhailova N."/>
            <person name="Lu M."/>
            <person name="Detter J.C."/>
            <person name="Tapia R."/>
            <person name="Han C."/>
            <person name="Land M."/>
            <person name="Hauser L."/>
            <person name="Markowitz V."/>
            <person name="Cheng J.-F."/>
            <person name="Hugenholtz P."/>
            <person name="Woyke T."/>
            <person name="Wu D."/>
            <person name="Spring S."/>
            <person name="Schuler E."/>
            <person name="Brambilla E."/>
            <person name="Klenk H.-P."/>
            <person name="Eisen J.A."/>
        </authorList>
    </citation>
    <scope>NUCLEOTIDE SEQUENCE [LARGE SCALE GENOMIC DNA]</scope>
    <source>
        <strain evidence="6 7">DSM 4140</strain>
    </source>
</reference>
<dbReference type="InterPro" id="IPR036108">
    <property type="entry name" value="4pyrrol_syn_uPrphyn_synt_sf"/>
</dbReference>
<dbReference type="GO" id="GO:0031120">
    <property type="term" value="P:snRNA pseudouridine synthesis"/>
    <property type="evidence" value="ECO:0007669"/>
    <property type="project" value="TreeGrafter"/>
</dbReference>
<dbReference type="CDD" id="cd06578">
    <property type="entry name" value="HemD"/>
    <property type="match status" value="1"/>
</dbReference>
<proteinExistence type="inferred from homology"/>
<evidence type="ECO:0000256" key="2">
    <source>
        <dbReference type="ARBA" id="ARBA00023235"/>
    </source>
</evidence>
<dbReference type="InterPro" id="IPR002501">
    <property type="entry name" value="PsdUridine_synth_N"/>
</dbReference>
<dbReference type="Pfam" id="PF16198">
    <property type="entry name" value="TruB_C_2"/>
    <property type="match status" value="1"/>
</dbReference>
<dbReference type="AlphaFoldDB" id="J1L182"/>
<dbReference type="GO" id="GO:0031118">
    <property type="term" value="P:rRNA pseudouridine synthesis"/>
    <property type="evidence" value="ECO:0007669"/>
    <property type="project" value="TreeGrafter"/>
</dbReference>
<dbReference type="GO" id="GO:0000495">
    <property type="term" value="P:box H/ACA sno(s)RNA 3'-end processing"/>
    <property type="evidence" value="ECO:0007669"/>
    <property type="project" value="TreeGrafter"/>
</dbReference>
<protein>
    <recommendedName>
        <fullName evidence="3">Probable tRNA pseudouridine synthase B</fullName>
        <ecNumber evidence="3">5.4.99.25</ecNumber>
    </recommendedName>
    <alternativeName>
        <fullName evidence="3">tRNA pseudouridine(55) synthase</fullName>
        <shortName evidence="3">Psi55 synthase</shortName>
    </alternativeName>
    <alternativeName>
        <fullName evidence="3">tRNA pseudouridylate synthase</fullName>
    </alternativeName>
    <alternativeName>
        <fullName evidence="3">tRNA-uridine isomerase</fullName>
    </alternativeName>
</protein>
<dbReference type="PANTHER" id="PTHR23127:SF0">
    <property type="entry name" value="H_ACA RIBONUCLEOPROTEIN COMPLEX SUBUNIT DKC1"/>
    <property type="match status" value="1"/>
</dbReference>
<evidence type="ECO:0000256" key="3">
    <source>
        <dbReference type="HAMAP-Rule" id="MF_01081"/>
    </source>
</evidence>
<dbReference type="SUPFAM" id="SSF55120">
    <property type="entry name" value="Pseudouridine synthase"/>
    <property type="match status" value="1"/>
</dbReference>
<dbReference type="InterPro" id="IPR032819">
    <property type="entry name" value="TruB_C"/>
</dbReference>
<dbReference type="InterPro" id="IPR015947">
    <property type="entry name" value="PUA-like_sf"/>
</dbReference>